<evidence type="ECO:0000256" key="1">
    <source>
        <dbReference type="SAM" id="SignalP"/>
    </source>
</evidence>
<evidence type="ECO:0000313" key="2">
    <source>
        <dbReference type="EMBL" id="TDH60171.1"/>
    </source>
</evidence>
<keyword evidence="3" id="KW-1185">Reference proteome</keyword>
<comment type="caution">
    <text evidence="2">The sequence shown here is derived from an EMBL/GenBank/DDBJ whole genome shotgun (WGS) entry which is preliminary data.</text>
</comment>
<reference evidence="2 3" key="1">
    <citation type="journal article" date="2016" name="J. Microbiol.">
        <title>Dankookia rubra gen. nov., sp. nov., an alphaproteobacterium isolated from sediment of a shallow stream.</title>
        <authorList>
            <person name="Kim W.H."/>
            <person name="Kim D.H."/>
            <person name="Kang K."/>
            <person name="Ahn T.Y."/>
        </authorList>
    </citation>
    <scope>NUCLEOTIDE SEQUENCE [LARGE SCALE GENOMIC DNA]</scope>
    <source>
        <strain evidence="2 3">JCM30602</strain>
    </source>
</reference>
<dbReference type="AlphaFoldDB" id="A0A4R5QCL5"/>
<feature type="chain" id="PRO_5020920949" evidence="1">
    <location>
        <begin position="26"/>
        <end position="73"/>
    </location>
</feature>
<dbReference type="Proteomes" id="UP000295096">
    <property type="component" value="Unassembled WGS sequence"/>
</dbReference>
<sequence length="73" mass="7668">MQNVSDRAIALFWLAAGALAGAGLAAEAQASAALVLGAMGLTCTALRDIEARQQMARERRNDIPPLRFVDTLG</sequence>
<gene>
    <name evidence="2" type="ORF">E2C06_23360</name>
</gene>
<evidence type="ECO:0000313" key="3">
    <source>
        <dbReference type="Proteomes" id="UP000295096"/>
    </source>
</evidence>
<organism evidence="2 3">
    <name type="scientific">Dankookia rubra</name>
    <dbReference type="NCBI Taxonomy" id="1442381"/>
    <lineage>
        <taxon>Bacteria</taxon>
        <taxon>Pseudomonadati</taxon>
        <taxon>Pseudomonadota</taxon>
        <taxon>Alphaproteobacteria</taxon>
        <taxon>Acetobacterales</taxon>
        <taxon>Roseomonadaceae</taxon>
        <taxon>Dankookia</taxon>
    </lineage>
</organism>
<name>A0A4R5QCL5_9PROT</name>
<feature type="signal peptide" evidence="1">
    <location>
        <begin position="1"/>
        <end position="25"/>
    </location>
</feature>
<accession>A0A4R5QCL5</accession>
<protein>
    <submittedName>
        <fullName evidence="2">Uncharacterized protein</fullName>
    </submittedName>
</protein>
<dbReference type="RefSeq" id="WP_133291008.1">
    <property type="nucleotide sequence ID" value="NZ_SMSJ01000043.1"/>
</dbReference>
<keyword evidence="1" id="KW-0732">Signal</keyword>
<proteinExistence type="predicted"/>
<dbReference type="EMBL" id="SMSJ01000043">
    <property type="protein sequence ID" value="TDH60171.1"/>
    <property type="molecule type" value="Genomic_DNA"/>
</dbReference>